<dbReference type="NCBIfam" id="TIGR00836">
    <property type="entry name" value="amt"/>
    <property type="match status" value="1"/>
</dbReference>
<dbReference type="GO" id="GO:0008519">
    <property type="term" value="F:ammonium channel activity"/>
    <property type="evidence" value="ECO:0007669"/>
    <property type="project" value="InterPro"/>
</dbReference>
<dbReference type="OMA" id="FNAGSWL"/>
<feature type="transmembrane region" description="Helical" evidence="8">
    <location>
        <begin position="111"/>
        <end position="133"/>
    </location>
</feature>
<evidence type="ECO:0000256" key="7">
    <source>
        <dbReference type="ARBA" id="ARBA00023177"/>
    </source>
</evidence>
<proteinExistence type="inferred from homology"/>
<dbReference type="InterPro" id="IPR024041">
    <property type="entry name" value="NH4_transpt_AmtB-like_dom"/>
</dbReference>
<evidence type="ECO:0000256" key="2">
    <source>
        <dbReference type="ARBA" id="ARBA00005887"/>
    </source>
</evidence>
<feature type="transmembrane region" description="Helical" evidence="8">
    <location>
        <begin position="140"/>
        <end position="162"/>
    </location>
</feature>
<dbReference type="Proteomes" id="UP000030746">
    <property type="component" value="Unassembled WGS sequence"/>
</dbReference>
<evidence type="ECO:0000256" key="6">
    <source>
        <dbReference type="ARBA" id="ARBA00023136"/>
    </source>
</evidence>
<feature type="transmembrane region" description="Helical" evidence="8">
    <location>
        <begin position="281"/>
        <end position="302"/>
    </location>
</feature>
<dbReference type="PANTHER" id="PTHR11730">
    <property type="entry name" value="AMMONIUM TRANSPORTER"/>
    <property type="match status" value="1"/>
</dbReference>
<feature type="transmembrane region" description="Helical" evidence="8">
    <location>
        <begin position="253"/>
        <end position="274"/>
    </location>
</feature>
<keyword evidence="3 8" id="KW-0813">Transport</keyword>
<evidence type="ECO:0000256" key="9">
    <source>
        <dbReference type="SAM" id="MobiDB-lite"/>
    </source>
</evidence>
<dbReference type="Pfam" id="PF00909">
    <property type="entry name" value="Ammonium_transp"/>
    <property type="match status" value="1"/>
</dbReference>
<dbReference type="AlphaFoldDB" id="V4CRP5"/>
<dbReference type="CTD" id="20229592"/>
<feature type="transmembrane region" description="Helical" evidence="8">
    <location>
        <begin position="337"/>
        <end position="356"/>
    </location>
</feature>
<dbReference type="SUPFAM" id="SSF111352">
    <property type="entry name" value="Ammonium transporter"/>
    <property type="match status" value="1"/>
</dbReference>
<dbReference type="Gene3D" id="1.10.3430.10">
    <property type="entry name" value="Ammonium transporter AmtB like domains"/>
    <property type="match status" value="1"/>
</dbReference>
<feature type="region of interest" description="Disordered" evidence="9">
    <location>
        <begin position="430"/>
        <end position="453"/>
    </location>
</feature>
<feature type="transmembrane region" description="Helical" evidence="8">
    <location>
        <begin position="218"/>
        <end position="241"/>
    </location>
</feature>
<evidence type="ECO:0000256" key="1">
    <source>
        <dbReference type="ARBA" id="ARBA00004141"/>
    </source>
</evidence>
<evidence type="ECO:0000256" key="8">
    <source>
        <dbReference type="RuleBase" id="RU362002"/>
    </source>
</evidence>
<dbReference type="GO" id="GO:0097272">
    <property type="term" value="P:ammonium homeostasis"/>
    <property type="evidence" value="ECO:0007669"/>
    <property type="project" value="TreeGrafter"/>
</dbReference>
<feature type="domain" description="Ammonium transporter AmtB-like" evidence="10">
    <location>
        <begin position="30"/>
        <end position="427"/>
    </location>
</feature>
<feature type="transmembrane region" description="Helical" evidence="8">
    <location>
        <begin position="308"/>
        <end position="325"/>
    </location>
</feature>
<dbReference type="InterPro" id="IPR029020">
    <property type="entry name" value="Ammonium/urea_transptr"/>
</dbReference>
<keyword evidence="7 8" id="KW-0924">Ammonia transport</keyword>
<dbReference type="EMBL" id="KB199650">
    <property type="protein sequence ID" value="ESP05195.1"/>
    <property type="molecule type" value="Genomic_DNA"/>
</dbReference>
<protein>
    <recommendedName>
        <fullName evidence="8">Ammonium transporter</fullName>
    </recommendedName>
</protein>
<dbReference type="PANTHER" id="PTHR11730:SF58">
    <property type="entry name" value="AMMONIUM TRANSPORTER"/>
    <property type="match status" value="1"/>
</dbReference>
<dbReference type="KEGG" id="lgi:LOTGIDRAFT_102290"/>
<sequence length="511" mass="55026">MEVSNNSSLSYEQTGGLGPSGPITWDDATWILTSSFIIFTMQSGFGLLEAGSVSGKNEVNIMMKNVVDVVFGGVTYWAFGYGFSFGQDEGSNPFCGFGSFFVDTHGDDMGLVYSTFVFQLSFATTATTVVSGAMAERTKLMAYMIFSVFNTVVYCFPAHWVWGHNGFLRDLGVVDFAGAGVVHLVGGASSLVAAAFLKPRIGRFDEGKTAPPMNNPAGAIVGMFMLWWGWLAFNCGSTFGISGGKWKLAAKSAVTTLISSFSGGIVGIGLSFVVYKKKYDVAYMINSVLGALVSITACCALVRPWEALVIGMVGGFCTIFVIKITEIAKIDDPVGAIGVHGGGGLWGLIAVGIFAAEDSLEQLTYGRAGLTHGGGFYLLGVQTLCIVCEVFWSGLVTFIILFAIDKIIGLRMSAEDELLGSDLVEHNVGEWPNTNSDSKEENEPKEKIEDSDKLENRRHSLLIGDSGWSKATRLYRDKRNKVRISSIKEQLQSSSTSETSTNRTLQVSLHL</sequence>
<evidence type="ECO:0000259" key="10">
    <source>
        <dbReference type="Pfam" id="PF00909"/>
    </source>
</evidence>
<dbReference type="InterPro" id="IPR001905">
    <property type="entry name" value="Ammonium_transpt"/>
</dbReference>
<accession>V4CRP5</accession>
<keyword evidence="4 8" id="KW-0812">Transmembrane</keyword>
<dbReference type="GO" id="GO:0005886">
    <property type="term" value="C:plasma membrane"/>
    <property type="evidence" value="ECO:0007669"/>
    <property type="project" value="UniProtKB-SubCell"/>
</dbReference>
<comment type="similarity">
    <text evidence="2 8">Belongs to the ammonia transporter channel (TC 1.A.11.2) family.</text>
</comment>
<evidence type="ECO:0000313" key="12">
    <source>
        <dbReference type="Proteomes" id="UP000030746"/>
    </source>
</evidence>
<feature type="region of interest" description="Disordered" evidence="9">
    <location>
        <begin position="488"/>
        <end position="511"/>
    </location>
</feature>
<feature type="compositionally biased region" description="Polar residues" evidence="9">
    <location>
        <begin position="502"/>
        <end position="511"/>
    </location>
</feature>
<feature type="transmembrane region" description="Helical" evidence="8">
    <location>
        <begin position="376"/>
        <end position="404"/>
    </location>
</feature>
<name>V4CRP5_LOTGI</name>
<reference evidence="11 12" key="1">
    <citation type="journal article" date="2013" name="Nature">
        <title>Insights into bilaterian evolution from three spiralian genomes.</title>
        <authorList>
            <person name="Simakov O."/>
            <person name="Marletaz F."/>
            <person name="Cho S.J."/>
            <person name="Edsinger-Gonzales E."/>
            <person name="Havlak P."/>
            <person name="Hellsten U."/>
            <person name="Kuo D.H."/>
            <person name="Larsson T."/>
            <person name="Lv J."/>
            <person name="Arendt D."/>
            <person name="Savage R."/>
            <person name="Osoegawa K."/>
            <person name="de Jong P."/>
            <person name="Grimwood J."/>
            <person name="Chapman J.A."/>
            <person name="Shapiro H."/>
            <person name="Aerts A."/>
            <person name="Otillar R.P."/>
            <person name="Terry A.Y."/>
            <person name="Boore J.L."/>
            <person name="Grigoriev I.V."/>
            <person name="Lindberg D.R."/>
            <person name="Seaver E.C."/>
            <person name="Weisblat D.A."/>
            <person name="Putnam N.H."/>
            <person name="Rokhsar D.S."/>
        </authorList>
    </citation>
    <scope>NUCLEOTIDE SEQUENCE [LARGE SCALE GENOMIC DNA]</scope>
</reference>
<dbReference type="OrthoDB" id="534912at2759"/>
<feature type="transmembrane region" description="Helical" evidence="8">
    <location>
        <begin position="30"/>
        <end position="53"/>
    </location>
</feature>
<feature type="transmembrane region" description="Helical" evidence="8">
    <location>
        <begin position="174"/>
        <end position="197"/>
    </location>
</feature>
<keyword evidence="12" id="KW-1185">Reference proteome</keyword>
<dbReference type="FunFam" id="1.10.3430.10:FF:000008">
    <property type="entry name" value="Ammonium transporter"/>
    <property type="match status" value="1"/>
</dbReference>
<dbReference type="RefSeq" id="XP_009043740.1">
    <property type="nucleotide sequence ID" value="XM_009045492.1"/>
</dbReference>
<evidence type="ECO:0000256" key="4">
    <source>
        <dbReference type="ARBA" id="ARBA00022692"/>
    </source>
</evidence>
<feature type="transmembrane region" description="Helical" evidence="8">
    <location>
        <begin position="65"/>
        <end position="83"/>
    </location>
</feature>
<comment type="subcellular location">
    <subcellularLocation>
        <location evidence="8">Cell membrane</location>
        <topology evidence="8">Multi-pass membrane protein</topology>
    </subcellularLocation>
    <subcellularLocation>
        <location evidence="1">Membrane</location>
        <topology evidence="1">Multi-pass membrane protein</topology>
    </subcellularLocation>
</comment>
<dbReference type="STRING" id="225164.V4CRP5"/>
<gene>
    <name evidence="11" type="ORF">LOTGIDRAFT_102290</name>
</gene>
<evidence type="ECO:0000256" key="5">
    <source>
        <dbReference type="ARBA" id="ARBA00022989"/>
    </source>
</evidence>
<feature type="compositionally biased region" description="Basic and acidic residues" evidence="9">
    <location>
        <begin position="437"/>
        <end position="453"/>
    </location>
</feature>
<evidence type="ECO:0000313" key="11">
    <source>
        <dbReference type="EMBL" id="ESP05195.1"/>
    </source>
</evidence>
<keyword evidence="5 8" id="KW-1133">Transmembrane helix</keyword>
<dbReference type="HOGENOM" id="CLU_000445_33_1_1"/>
<organism evidence="11 12">
    <name type="scientific">Lottia gigantea</name>
    <name type="common">Giant owl limpet</name>
    <dbReference type="NCBI Taxonomy" id="225164"/>
    <lineage>
        <taxon>Eukaryota</taxon>
        <taxon>Metazoa</taxon>
        <taxon>Spiralia</taxon>
        <taxon>Lophotrochozoa</taxon>
        <taxon>Mollusca</taxon>
        <taxon>Gastropoda</taxon>
        <taxon>Patellogastropoda</taxon>
        <taxon>Lottioidea</taxon>
        <taxon>Lottiidae</taxon>
        <taxon>Lottia</taxon>
    </lineage>
</organism>
<keyword evidence="6 8" id="KW-0472">Membrane</keyword>
<evidence type="ECO:0000256" key="3">
    <source>
        <dbReference type="ARBA" id="ARBA00022448"/>
    </source>
</evidence>
<dbReference type="GeneID" id="20229592"/>